<sequence>MVTIVDPEDEPTVLFERAVYAVDEDVGTVAITIRRVGDTSQELLVVCSTEPDTAISTSVTIPAEAADFISRPEDASSVVRFRPGDAERLCMVNIIDDTLNEPDETKREAPSIFFAEETYMVAEEAGRLLVTVRRQGHDLSNTSTVIVHSRSSGKNAAQPGRDYARLNRMLLFSPGEAARTLSVRIIDDIFQPQLEGAESFELMLHSPTGGVLTSPNTTVIYINDSVADAPVMQFRDAEVRANEADGTATVYVVRTGDMAHNSSVTCYVVSGTMATHAGAHAQQKREESTLVFLPGEREKPCVVKLDDDAEYSRTRRLTLTLERATSGSAGVARLGSRRFSTVLVKDNDEPVIKFEKRRLIAKEPEDPGEPATVGVVIVRVGDLSAMSAVRAHTRDLTAQSGKDYAGISQELVFPPGVARNVLEVDILYDAEQEITEAFSVHLLPDKYGRAKVQVTEKCTVFIEDSHTKGDVTFPAIPVIVSLRDLDDKVAAVGSPIPGYPVVCVTACSARHLMYGDTQGFCDTNGIDNARTRYRWRVAPSSDDGQYELEDLEMELFFTGPHEVALDSVYFEAGSRLQCVAQAVDHHGNAGLASYSSVVTIAMLSQLCPSSSLGSFGANPFVATMKYTGKAEADKGWAGGVRVSVTVPHVDGMLPLVSTRPLTNLDFALTPSALRVTTHTCSNLLIDGDTGDNVTFLSGDDVGDEIGSTEPPDQGFGVRRQEFSELESHERDAGVRGESVVGFYRHLDLQACLWRFVAHTDLTALVETCGATVTTDGEMLNLTQSFVTVTIPLYVTNAYYAPQLPARWRSVDMETKMRVSFVYDTALLWDDGIDPDNSDSLPAGRLYLTRLRLDSDGKLQVHFRTEAHFTGKFVLFASRAGELLESDVVSVSGPALSFTLELLAEEPTLDEPEQTWRFISNYAVRDYSGQYQIRLLPCTASSATYVESGDVCEPQDHVTFELHLRLQQVSDAVPAEFSLGTRLQLGGGGAGWRDAAARAADADDDQYPAFTFRKVADLIAAMSYARTVDADVSDICAAPTSRVRRLCGRRPAI</sequence>
<dbReference type="Pfam" id="PF03160">
    <property type="entry name" value="Calx-beta"/>
    <property type="match status" value="3"/>
</dbReference>
<name>A0ABM1EJZ4_PRICU</name>
<dbReference type="SMART" id="SM00237">
    <property type="entry name" value="Calx_beta"/>
    <property type="match status" value="4"/>
</dbReference>
<dbReference type="InterPro" id="IPR051561">
    <property type="entry name" value="FRAS1_ECM"/>
</dbReference>
<proteinExistence type="predicted"/>
<keyword evidence="5" id="KW-1185">Reference proteome</keyword>
<dbReference type="InterPro" id="IPR003644">
    <property type="entry name" value="Calx_beta"/>
</dbReference>
<evidence type="ECO:0000259" key="4">
    <source>
        <dbReference type="SMART" id="SM00237"/>
    </source>
</evidence>
<dbReference type="SUPFAM" id="SSF141072">
    <property type="entry name" value="CalX-like"/>
    <property type="match status" value="4"/>
</dbReference>
<evidence type="ECO:0000313" key="5">
    <source>
        <dbReference type="Proteomes" id="UP000695022"/>
    </source>
</evidence>
<dbReference type="Gene3D" id="2.60.40.2030">
    <property type="match status" value="4"/>
</dbReference>
<evidence type="ECO:0000256" key="1">
    <source>
        <dbReference type="ARBA" id="ARBA00022729"/>
    </source>
</evidence>
<dbReference type="RefSeq" id="XP_014672515.1">
    <property type="nucleotide sequence ID" value="XM_014817029.1"/>
</dbReference>
<evidence type="ECO:0000256" key="2">
    <source>
        <dbReference type="ARBA" id="ARBA00022737"/>
    </source>
</evidence>
<keyword evidence="3" id="KW-0106">Calcium</keyword>
<protein>
    <submittedName>
        <fullName evidence="6">FRAS1-related extracellular matrix protein 2-like</fullName>
    </submittedName>
</protein>
<dbReference type="PANTHER" id="PTHR45739:SF8">
    <property type="entry name" value="FRAS1-RELATED EXTRACELLULAR MATRIX PROTEIN 1"/>
    <property type="match status" value="1"/>
</dbReference>
<dbReference type="GeneID" id="106812989"/>
<keyword evidence="1" id="KW-0732">Signal</keyword>
<gene>
    <name evidence="6" type="primary">LOC106812989</name>
</gene>
<keyword evidence="2" id="KW-0677">Repeat</keyword>
<feature type="domain" description="Calx-beta" evidence="4">
    <location>
        <begin position="106"/>
        <end position="205"/>
    </location>
</feature>
<organism evidence="5 6">
    <name type="scientific">Priapulus caudatus</name>
    <name type="common">Priapulid worm</name>
    <dbReference type="NCBI Taxonomy" id="37621"/>
    <lineage>
        <taxon>Eukaryota</taxon>
        <taxon>Metazoa</taxon>
        <taxon>Ecdysozoa</taxon>
        <taxon>Scalidophora</taxon>
        <taxon>Priapulida</taxon>
        <taxon>Priapulimorpha</taxon>
        <taxon>Priapulimorphida</taxon>
        <taxon>Priapulidae</taxon>
        <taxon>Priapulus</taxon>
    </lineage>
</organism>
<feature type="domain" description="Calx-beta" evidence="4">
    <location>
        <begin position="2"/>
        <end position="105"/>
    </location>
</feature>
<evidence type="ECO:0000256" key="3">
    <source>
        <dbReference type="ARBA" id="ARBA00022837"/>
    </source>
</evidence>
<dbReference type="PANTHER" id="PTHR45739">
    <property type="entry name" value="MATRIX PROTEIN, PUTATIVE-RELATED"/>
    <property type="match status" value="1"/>
</dbReference>
<dbReference type="InterPro" id="IPR038081">
    <property type="entry name" value="CalX-like_sf"/>
</dbReference>
<feature type="domain" description="Calx-beta" evidence="4">
    <location>
        <begin position="220"/>
        <end position="322"/>
    </location>
</feature>
<dbReference type="Proteomes" id="UP000695022">
    <property type="component" value="Unplaced"/>
</dbReference>
<reference evidence="6" key="1">
    <citation type="submission" date="2025-08" db="UniProtKB">
        <authorList>
            <consortium name="RefSeq"/>
        </authorList>
    </citation>
    <scope>IDENTIFICATION</scope>
</reference>
<evidence type="ECO:0000313" key="6">
    <source>
        <dbReference type="RefSeq" id="XP_014672515.1"/>
    </source>
</evidence>
<feature type="domain" description="Calx-beta" evidence="4">
    <location>
        <begin position="340"/>
        <end position="443"/>
    </location>
</feature>
<accession>A0ABM1EJZ4</accession>